<evidence type="ECO:0000256" key="4">
    <source>
        <dbReference type="ARBA" id="ARBA00023315"/>
    </source>
</evidence>
<dbReference type="VEuPathDB" id="VectorBase:CSON009176"/>
<evidence type="ECO:0000256" key="5">
    <source>
        <dbReference type="SAM" id="Phobius"/>
    </source>
</evidence>
<reference evidence="7" key="1">
    <citation type="submission" date="2018-04" db="EMBL/GenBank/DDBJ databases">
        <authorList>
            <person name="Go L.Y."/>
            <person name="Mitchell J.A."/>
        </authorList>
    </citation>
    <scope>NUCLEOTIDE SEQUENCE</scope>
    <source>
        <tissue evidence="7">Whole organism</tissue>
    </source>
</reference>
<keyword evidence="5" id="KW-1133">Transmembrane helix</keyword>
<evidence type="ECO:0000256" key="3">
    <source>
        <dbReference type="ARBA" id="ARBA00022679"/>
    </source>
</evidence>
<keyword evidence="3" id="KW-0808">Transferase</keyword>
<sequence length="264" mass="30007">MSGLLITTLATLIIGVCSKRARFYAKFMLLGLGVILVTVPFVPFMLLRGRDYRNVLVPSKCFIFLGKLLGITFEVRGLENIDKERGGVVVVNHQSALDIIICCHLALVIGKFTAVVKKEIFYIFPFGWLWGTIYLDRKNKKAGRNFISQEIEEIKNNQVKVLIYPEGTRNQGTELLPFKKGAFHIALEAQSDIYPVVVSRYHFLDSKSYRFGSGKSVIEILPPISTKGMTKNDIEHLIKVTRDLMQQKYKELSSESLRINKVKF</sequence>
<dbReference type="AlphaFoldDB" id="A0A336KF76"/>
<dbReference type="EMBL" id="UFQS01000360">
    <property type="protein sequence ID" value="SSX03147.1"/>
    <property type="molecule type" value="Genomic_DNA"/>
</dbReference>
<gene>
    <name evidence="7" type="primary">CSON009176</name>
</gene>
<reference evidence="8" key="2">
    <citation type="submission" date="2018-07" db="EMBL/GenBank/DDBJ databases">
        <authorList>
            <person name="Quirk P.G."/>
            <person name="Krulwich T.A."/>
        </authorList>
    </citation>
    <scope>NUCLEOTIDE SEQUENCE</scope>
</reference>
<dbReference type="InterPro" id="IPR002123">
    <property type="entry name" value="Plipid/glycerol_acylTrfase"/>
</dbReference>
<dbReference type="EMBL" id="UFQT01000360">
    <property type="protein sequence ID" value="SSX23513.1"/>
    <property type="molecule type" value="Genomic_DNA"/>
</dbReference>
<dbReference type="SUPFAM" id="SSF69593">
    <property type="entry name" value="Glycerol-3-phosphate (1)-acyltransferase"/>
    <property type="match status" value="1"/>
</dbReference>
<proteinExistence type="predicted"/>
<dbReference type="GO" id="GO:0006654">
    <property type="term" value="P:phosphatidic acid biosynthetic process"/>
    <property type="evidence" value="ECO:0007669"/>
    <property type="project" value="TreeGrafter"/>
</dbReference>
<keyword evidence="4" id="KW-0012">Acyltransferase</keyword>
<keyword evidence="5" id="KW-0812">Transmembrane</keyword>
<dbReference type="EC" id="2.3.1.51" evidence="2"/>
<feature type="transmembrane region" description="Helical" evidence="5">
    <location>
        <begin position="28"/>
        <end position="47"/>
    </location>
</feature>
<protein>
    <recommendedName>
        <fullName evidence="2">1-acylglycerol-3-phosphate O-acyltransferase</fullName>
        <ecNumber evidence="2">2.3.1.51</ecNumber>
    </recommendedName>
</protein>
<evidence type="ECO:0000259" key="6">
    <source>
        <dbReference type="SMART" id="SM00563"/>
    </source>
</evidence>
<evidence type="ECO:0000313" key="8">
    <source>
        <dbReference type="EMBL" id="SSX23513.1"/>
    </source>
</evidence>
<keyword evidence="5" id="KW-0472">Membrane</keyword>
<evidence type="ECO:0000313" key="7">
    <source>
        <dbReference type="EMBL" id="SSX03147.1"/>
    </source>
</evidence>
<dbReference type="GO" id="GO:0003841">
    <property type="term" value="F:1-acylglycerol-3-phosphate O-acyltransferase activity"/>
    <property type="evidence" value="ECO:0007669"/>
    <property type="project" value="UniProtKB-EC"/>
</dbReference>
<feature type="domain" description="Phospholipid/glycerol acyltransferase" evidence="6">
    <location>
        <begin position="87"/>
        <end position="201"/>
    </location>
</feature>
<dbReference type="SMART" id="SM00563">
    <property type="entry name" value="PlsC"/>
    <property type="match status" value="1"/>
</dbReference>
<accession>A0A336KF76</accession>
<evidence type="ECO:0000256" key="2">
    <source>
        <dbReference type="ARBA" id="ARBA00013211"/>
    </source>
</evidence>
<name>A0A336KF76_CULSO</name>
<comment type="pathway">
    <text evidence="1">Phospholipid metabolism; CDP-diacylglycerol biosynthesis; CDP-diacylglycerol from sn-glycerol 3-phosphate: step 2/3.</text>
</comment>
<dbReference type="PANTHER" id="PTHR10434">
    <property type="entry name" value="1-ACYL-SN-GLYCEROL-3-PHOSPHATE ACYLTRANSFERASE"/>
    <property type="match status" value="1"/>
</dbReference>
<evidence type="ECO:0000256" key="1">
    <source>
        <dbReference type="ARBA" id="ARBA00004728"/>
    </source>
</evidence>
<dbReference type="PANTHER" id="PTHR10434:SF53">
    <property type="entry name" value="1-ACYL-SN-GLYCEROL-3-PHOSPHATE ACYLTRANSFERASE"/>
    <property type="match status" value="1"/>
</dbReference>
<organism evidence="7">
    <name type="scientific">Culicoides sonorensis</name>
    <name type="common">Biting midge</name>
    <dbReference type="NCBI Taxonomy" id="179676"/>
    <lineage>
        <taxon>Eukaryota</taxon>
        <taxon>Metazoa</taxon>
        <taxon>Ecdysozoa</taxon>
        <taxon>Arthropoda</taxon>
        <taxon>Hexapoda</taxon>
        <taxon>Insecta</taxon>
        <taxon>Pterygota</taxon>
        <taxon>Neoptera</taxon>
        <taxon>Endopterygota</taxon>
        <taxon>Diptera</taxon>
        <taxon>Nematocera</taxon>
        <taxon>Chironomoidea</taxon>
        <taxon>Ceratopogonidae</taxon>
        <taxon>Ceratopogoninae</taxon>
        <taxon>Culicoides</taxon>
        <taxon>Monoculicoides</taxon>
    </lineage>
</organism>
<dbReference type="OMA" id="WEMKWLG"/>
<dbReference type="GO" id="GO:0005783">
    <property type="term" value="C:endoplasmic reticulum"/>
    <property type="evidence" value="ECO:0007669"/>
    <property type="project" value="TreeGrafter"/>
</dbReference>
<dbReference type="CDD" id="cd07989">
    <property type="entry name" value="LPLAT_AGPAT-like"/>
    <property type="match status" value="1"/>
</dbReference>
<dbReference type="Pfam" id="PF01553">
    <property type="entry name" value="Acyltransferase"/>
    <property type="match status" value="1"/>
</dbReference>